<sequence>MSSERKALLEKAYPEVQTFCRSLGLVFEVVDLSWGMRNVPCGDHEAWEVSLQEIQTCRRISAGPAFVGLLGNRYGHRELPRLIPEKQFEVLLSKMVKNPDGVKKLQEWFLKDSNSVPPTYVLQPITTPETGRLHDNDLLSWRLTESQLLQLLRSAAAEAEAAGDISAEQKQVLCSSGESWTRPPCPSSPRQKTRDGAKRLAKFKDISVDGLLDMEAEELLSGLKSRLYATSKKVLNLHCVELSKGGVDPKRKEHAQYLDAVCQQFVSQMTAREEECDWVVEEVRRHSATAAELSKGLHGRDGLLGKICLTLWESSAARHGPLVVHGAAGMGKTTLLCRLAQEMRGVLEARAVLVVRLLAAGHPHRPDVSHLLHSVCLQVCLACRLPPPPLLAVSSHLEMRLFFQKMLEDVSQQGNTLLVVLDSLEQLADLHQAYKLRWLPTDVPPNVHLLVSLDSASEAFAHLRLKLGAAGKLFEVQRLSPDEGEQVMESYLQASQRTLTRQQRDAVLQSFTPTGSPLHLKLMLSANKRCASFTPPAELLLGASAQEVMSQLLLNLEKKHGKQLVGGALAYIVLARRGLLEAELRDVLSLDDDVIGEVYRCSLPPTPSLIRSPPLLWARLKRDLEDQLEERWSDGVAAVAFSSRVFSEVVKARYLTPERRGRTHRTLAEYFLGRWSGKLKPAALPGLTLLLSDRKVPPQPLWFTEGLANVRKLEELPYHLLHAGLWEELRQEVIGKSSWLFCKSRVCGVSSVISDLDQCSRSMDCSETQLVRDALILMRPGLDVLAGQMDRSLFYSELLARLSSLSSLAVIGQLCSQCEDRLQTSPQPVLIPRSSFLQQPGGALQHTLTAAHGGVLCLDVGVAVQLLVTGSADGVVAVWSLGDKQLEHALQGPAGEPGEPGEPGERFLQRTRTFYHLLRRPAGLPELSFHSVLRAAAEPEGGDELGQPRRSEPASRPGSSSPGPGSPLTRPLPAAGSLSERLAVSAEVSCLELVQHKRLLLCGLASGTVLIYPLSLPQETLCIPPPESRSPVLCLAVSSQEQHLAVAYLDSVCLFQLSSRDAFPTVEGPLGRAPLSLLHAPPSCMALLPDRRLLYGTGCGEVKLHDFGGGAGSDLQPHRSRITCVCCSNWGTHALVGSQDATQRLWALAPLALDHTMEYKVRGVVCAAFSDSDRFVFTGSLDRTIKVWDVASGKLLYVQYVYSPVVRMLTCRNGFLALSLQGSVIREAFRCPDLIGPDYNPLTHVSAQYRVTSREKDRAAQQNCVSALQDFNPAQINLNLVSMLRTKPSPACVLL</sequence>
<dbReference type="GeneTree" id="ENSGT00940000166794"/>
<dbReference type="Pfam" id="PF05729">
    <property type="entry name" value="NACHT"/>
    <property type="match status" value="1"/>
</dbReference>
<dbReference type="InterPro" id="IPR027417">
    <property type="entry name" value="P-loop_NTPase"/>
</dbReference>
<accession>A0A3Q2R3M6</accession>
<feature type="region of interest" description="Disordered" evidence="4">
    <location>
        <begin position="177"/>
        <end position="196"/>
    </location>
</feature>
<dbReference type="InterPro" id="IPR019775">
    <property type="entry name" value="WD40_repeat_CS"/>
</dbReference>
<feature type="repeat" description="WD" evidence="3">
    <location>
        <begin position="848"/>
        <end position="889"/>
    </location>
</feature>
<dbReference type="SMART" id="SM00382">
    <property type="entry name" value="AAA"/>
    <property type="match status" value="1"/>
</dbReference>
<protein>
    <submittedName>
        <fullName evidence="6">NACHT and WD repeat domain containing 1</fullName>
    </submittedName>
</protein>
<keyword evidence="7" id="KW-1185">Reference proteome</keyword>
<organism evidence="6 7">
    <name type="scientific">Fundulus heteroclitus</name>
    <name type="common">Killifish</name>
    <name type="synonym">Mummichog</name>
    <dbReference type="NCBI Taxonomy" id="8078"/>
    <lineage>
        <taxon>Eukaryota</taxon>
        <taxon>Metazoa</taxon>
        <taxon>Chordata</taxon>
        <taxon>Craniata</taxon>
        <taxon>Vertebrata</taxon>
        <taxon>Euteleostomi</taxon>
        <taxon>Actinopterygii</taxon>
        <taxon>Neopterygii</taxon>
        <taxon>Teleostei</taxon>
        <taxon>Neoteleostei</taxon>
        <taxon>Acanthomorphata</taxon>
        <taxon>Ovalentaria</taxon>
        <taxon>Atherinomorphae</taxon>
        <taxon>Cyprinodontiformes</taxon>
        <taxon>Fundulidae</taxon>
        <taxon>Fundulus</taxon>
    </lineage>
</organism>
<dbReference type="Gene3D" id="2.130.10.10">
    <property type="entry name" value="YVTN repeat-like/Quinoprotein amine dehydrogenase"/>
    <property type="match status" value="3"/>
</dbReference>
<dbReference type="InterPro" id="IPR003593">
    <property type="entry name" value="AAA+_ATPase"/>
</dbReference>
<name>A0A3Q2R3M6_FUNHE</name>
<evidence type="ECO:0000313" key="7">
    <source>
        <dbReference type="Proteomes" id="UP000265000"/>
    </source>
</evidence>
<dbReference type="PROSITE" id="PS50082">
    <property type="entry name" value="WD_REPEATS_2"/>
    <property type="match status" value="2"/>
</dbReference>
<dbReference type="PANTHER" id="PTHR45013">
    <property type="entry name" value="NACHT DOMAIN- AND WD REPEAT-CONTAINING PROTEIN 1"/>
    <property type="match status" value="1"/>
</dbReference>
<evidence type="ECO:0000259" key="5">
    <source>
        <dbReference type="SMART" id="SM00382"/>
    </source>
</evidence>
<dbReference type="SUPFAM" id="SSF52540">
    <property type="entry name" value="P-loop containing nucleoside triphosphate hydrolases"/>
    <property type="match status" value="1"/>
</dbReference>
<proteinExistence type="predicted"/>
<dbReference type="PANTHER" id="PTHR45013:SF1">
    <property type="entry name" value="NACHT DOMAIN- AND WD REPEAT-CONTAINING PROTEIN 1"/>
    <property type="match status" value="1"/>
</dbReference>
<evidence type="ECO:0000256" key="3">
    <source>
        <dbReference type="PROSITE-ProRule" id="PRU00221"/>
    </source>
</evidence>
<dbReference type="InterPro" id="IPR007111">
    <property type="entry name" value="NACHT_NTPase"/>
</dbReference>
<feature type="compositionally biased region" description="Low complexity" evidence="4">
    <location>
        <begin position="954"/>
        <end position="967"/>
    </location>
</feature>
<dbReference type="Pfam" id="PF25469">
    <property type="entry name" value="WHD_NWD1"/>
    <property type="match status" value="1"/>
</dbReference>
<dbReference type="SMART" id="SM00320">
    <property type="entry name" value="WD40"/>
    <property type="match status" value="6"/>
</dbReference>
<dbReference type="Gene3D" id="1.25.40.370">
    <property type="match status" value="1"/>
</dbReference>
<evidence type="ECO:0000256" key="1">
    <source>
        <dbReference type="ARBA" id="ARBA00022574"/>
    </source>
</evidence>
<dbReference type="Gene3D" id="3.40.50.300">
    <property type="entry name" value="P-loop containing nucleotide triphosphate hydrolases"/>
    <property type="match status" value="1"/>
</dbReference>
<dbReference type="PROSITE" id="PS00678">
    <property type="entry name" value="WD_REPEATS_1"/>
    <property type="match status" value="1"/>
</dbReference>
<dbReference type="PROSITE" id="PS50294">
    <property type="entry name" value="WD_REPEATS_REGION"/>
    <property type="match status" value="1"/>
</dbReference>
<evidence type="ECO:0000256" key="4">
    <source>
        <dbReference type="SAM" id="MobiDB-lite"/>
    </source>
</evidence>
<feature type="region of interest" description="Disordered" evidence="4">
    <location>
        <begin position="938"/>
        <end position="974"/>
    </location>
</feature>
<feature type="domain" description="AAA+ ATPase" evidence="5">
    <location>
        <begin position="318"/>
        <end position="553"/>
    </location>
</feature>
<dbReference type="Ensembl" id="ENSFHET00000035054.1">
    <property type="protein sequence ID" value="ENSFHEP00000034353.1"/>
    <property type="gene ID" value="ENSFHEG00000022043.1"/>
</dbReference>
<reference evidence="6" key="2">
    <citation type="submission" date="2025-09" db="UniProtKB">
        <authorList>
            <consortium name="Ensembl"/>
        </authorList>
    </citation>
    <scope>IDENTIFICATION</scope>
</reference>
<dbReference type="Proteomes" id="UP000265000">
    <property type="component" value="Unplaced"/>
</dbReference>
<dbReference type="InterPro" id="IPR015943">
    <property type="entry name" value="WD40/YVTN_repeat-like_dom_sf"/>
</dbReference>
<dbReference type="InterPro" id="IPR036322">
    <property type="entry name" value="WD40_repeat_dom_sf"/>
</dbReference>
<evidence type="ECO:0000313" key="6">
    <source>
        <dbReference type="Ensembl" id="ENSFHEP00000034353.1"/>
    </source>
</evidence>
<dbReference type="STRING" id="8078.ENSFHEP00000034353"/>
<dbReference type="InterPro" id="IPR043365">
    <property type="entry name" value="NWD1"/>
</dbReference>
<dbReference type="Pfam" id="PF00400">
    <property type="entry name" value="WD40"/>
    <property type="match status" value="2"/>
</dbReference>
<reference evidence="6" key="1">
    <citation type="submission" date="2025-08" db="UniProtKB">
        <authorList>
            <consortium name="Ensembl"/>
        </authorList>
    </citation>
    <scope>IDENTIFICATION</scope>
</reference>
<feature type="repeat" description="WD" evidence="3">
    <location>
        <begin position="1164"/>
        <end position="1198"/>
    </location>
</feature>
<dbReference type="SUPFAM" id="SSF50978">
    <property type="entry name" value="WD40 repeat-like"/>
    <property type="match status" value="1"/>
</dbReference>
<evidence type="ECO:0000256" key="2">
    <source>
        <dbReference type="ARBA" id="ARBA00022737"/>
    </source>
</evidence>
<dbReference type="InterPro" id="IPR057588">
    <property type="entry name" value="NWD1/2-like_WH"/>
</dbReference>
<keyword evidence="2" id="KW-0677">Repeat</keyword>
<dbReference type="InterPro" id="IPR001680">
    <property type="entry name" value="WD40_rpt"/>
</dbReference>
<keyword evidence="1 3" id="KW-0853">WD repeat</keyword>